<dbReference type="AlphaFoldDB" id="A0AA38CGY5"/>
<dbReference type="EMBL" id="JAHRHJ020000011">
    <property type="protein sequence ID" value="KAH9296658.1"/>
    <property type="molecule type" value="Genomic_DNA"/>
</dbReference>
<dbReference type="InterPro" id="IPR008906">
    <property type="entry name" value="HATC_C_dom"/>
</dbReference>
<organism evidence="3 4">
    <name type="scientific">Taxus chinensis</name>
    <name type="common">Chinese yew</name>
    <name type="synonym">Taxus wallichiana var. chinensis</name>
    <dbReference type="NCBI Taxonomy" id="29808"/>
    <lineage>
        <taxon>Eukaryota</taxon>
        <taxon>Viridiplantae</taxon>
        <taxon>Streptophyta</taxon>
        <taxon>Embryophyta</taxon>
        <taxon>Tracheophyta</taxon>
        <taxon>Spermatophyta</taxon>
        <taxon>Pinopsida</taxon>
        <taxon>Pinidae</taxon>
        <taxon>Conifers II</taxon>
        <taxon>Cupressales</taxon>
        <taxon>Taxaceae</taxon>
        <taxon>Taxus</taxon>
    </lineage>
</organism>
<dbReference type="OMA" id="SAVRCEM"/>
<accession>A0AA38CGY5</accession>
<comment type="caution">
    <text evidence="3">The sequence shown here is derived from an EMBL/GenBank/DDBJ whole genome shotgun (WGS) entry which is preliminary data.</text>
</comment>
<dbReference type="Proteomes" id="UP000824469">
    <property type="component" value="Unassembled WGS sequence"/>
</dbReference>
<sequence>MSQAIFRRFSTLELLKVAETRFASHTLVLRRLVKVKQALRLMVIDDVWTVWRQSNTERAIKVKSVILDDIWWAKVAYLLSFTEPILSMIRYTDTDNACIGEIYDGIDSMLEKIRDIIQQKEQDPEEKFYSEVKNVIMRRWNKMTTPLHLLAYALNPKFYSSEILALPGRQKPYDDHEVASGAKAAFRRLFPDPDVTSAVRCEMTLFVSSSNSSMGEIDATLDRYKMPPCMWWCAHGHDAKWLRPVAIKILSQVASNSSAERNWSTYSFIHSVKRNKLASKKAEDLVYVHSNLRILSHKSEAYVRGPNKLWDIEPETSDFDASAATLSQLSLLGIDEEESGSFAEGRESGASGSGDVGASAVHGDDYEEI</sequence>
<reference evidence="3 4" key="1">
    <citation type="journal article" date="2021" name="Nat. Plants">
        <title>The Taxus genome provides insights into paclitaxel biosynthesis.</title>
        <authorList>
            <person name="Xiong X."/>
            <person name="Gou J."/>
            <person name="Liao Q."/>
            <person name="Li Y."/>
            <person name="Zhou Q."/>
            <person name="Bi G."/>
            <person name="Li C."/>
            <person name="Du R."/>
            <person name="Wang X."/>
            <person name="Sun T."/>
            <person name="Guo L."/>
            <person name="Liang H."/>
            <person name="Lu P."/>
            <person name="Wu Y."/>
            <person name="Zhang Z."/>
            <person name="Ro D.K."/>
            <person name="Shang Y."/>
            <person name="Huang S."/>
            <person name="Yan J."/>
        </authorList>
    </citation>
    <scope>NUCLEOTIDE SEQUENCE [LARGE SCALE GENOMIC DNA]</scope>
    <source>
        <strain evidence="3">Ta-2019</strain>
    </source>
</reference>
<dbReference type="Pfam" id="PF05699">
    <property type="entry name" value="Dimer_Tnp_hAT"/>
    <property type="match status" value="1"/>
</dbReference>
<gene>
    <name evidence="3" type="ORF">KI387_044238</name>
</gene>
<evidence type="ECO:0000313" key="4">
    <source>
        <dbReference type="Proteomes" id="UP000824469"/>
    </source>
</evidence>
<dbReference type="InterPro" id="IPR012337">
    <property type="entry name" value="RNaseH-like_sf"/>
</dbReference>
<dbReference type="SUPFAM" id="SSF53098">
    <property type="entry name" value="Ribonuclease H-like"/>
    <property type="match status" value="1"/>
</dbReference>
<feature type="domain" description="HAT C-terminal dimerisation" evidence="2">
    <location>
        <begin position="225"/>
        <end position="292"/>
    </location>
</feature>
<dbReference type="GO" id="GO:0046983">
    <property type="term" value="F:protein dimerization activity"/>
    <property type="evidence" value="ECO:0007669"/>
    <property type="project" value="InterPro"/>
</dbReference>
<evidence type="ECO:0000259" key="2">
    <source>
        <dbReference type="Pfam" id="PF05699"/>
    </source>
</evidence>
<evidence type="ECO:0000256" key="1">
    <source>
        <dbReference type="SAM" id="MobiDB-lite"/>
    </source>
</evidence>
<proteinExistence type="predicted"/>
<evidence type="ECO:0000313" key="3">
    <source>
        <dbReference type="EMBL" id="KAH9296658.1"/>
    </source>
</evidence>
<protein>
    <recommendedName>
        <fullName evidence="2">HAT C-terminal dimerisation domain-containing protein</fullName>
    </recommendedName>
</protein>
<feature type="region of interest" description="Disordered" evidence="1">
    <location>
        <begin position="339"/>
        <end position="369"/>
    </location>
</feature>
<name>A0AA38CGY5_TAXCH</name>
<dbReference type="PANTHER" id="PTHR32166:SF81">
    <property type="entry name" value="OS06G0658400 PROTEIN"/>
    <property type="match status" value="1"/>
</dbReference>
<keyword evidence="4" id="KW-1185">Reference proteome</keyword>
<dbReference type="PANTHER" id="PTHR32166">
    <property type="entry name" value="OSJNBA0013A04.12 PROTEIN"/>
    <property type="match status" value="1"/>
</dbReference>